<evidence type="ECO:0000313" key="2">
    <source>
        <dbReference type="EMBL" id="OSQ51009.1"/>
    </source>
</evidence>
<feature type="coiled-coil region" evidence="1">
    <location>
        <begin position="98"/>
        <end position="129"/>
    </location>
</feature>
<dbReference type="RefSeq" id="WP_085636611.1">
    <property type="nucleotide sequence ID" value="NZ_JFKC01000007.1"/>
</dbReference>
<dbReference type="OrthoDB" id="9791432at2"/>
<keyword evidence="1" id="KW-0175">Coiled coil</keyword>
<reference evidence="2 3" key="1">
    <citation type="submission" date="2014-03" db="EMBL/GenBank/DDBJ databases">
        <title>The draft genome sequence of Marivita geojedonensis KCTC 23882.</title>
        <authorList>
            <person name="Lai Q."/>
            <person name="Shao Z."/>
        </authorList>
    </citation>
    <scope>NUCLEOTIDE SEQUENCE [LARGE SCALE GENOMIC DNA]</scope>
    <source>
        <strain evidence="2 3">DPG-138</strain>
    </source>
</reference>
<dbReference type="Proteomes" id="UP000193926">
    <property type="component" value="Unassembled WGS sequence"/>
</dbReference>
<sequence>MTAENHAKRKGRSRSGKTGTLAIIGTLLLLSAGFRLATEAGQVIASEPETAATEAEPPPARLDLARPEQMNAALEAIRAREERLIAREAEMDEREATVSAAESAIQGELDKLEAAEESLRETIALASAAAEDDLAQLTKVYSNMKPKQAAALFEKMDSTFAAGFLGRMASENAARIMAGMSPEKAYEISVKLAGRNAEIPLE</sequence>
<comment type="caution">
    <text evidence="2">The sequence shown here is derived from an EMBL/GenBank/DDBJ whole genome shotgun (WGS) entry which is preliminary data.</text>
</comment>
<proteinExistence type="predicted"/>
<dbReference type="SUPFAM" id="SSF158791">
    <property type="entry name" value="MgtE N-terminal domain-like"/>
    <property type="match status" value="1"/>
</dbReference>
<evidence type="ECO:0000256" key="1">
    <source>
        <dbReference type="SAM" id="Coils"/>
    </source>
</evidence>
<name>A0A1X4NLC3_9RHOB</name>
<dbReference type="STRING" id="1123756.MGEO_09780"/>
<gene>
    <name evidence="2" type="ORF">MGEO_09780</name>
</gene>
<keyword evidence="3" id="KW-1185">Reference proteome</keyword>
<dbReference type="EMBL" id="JFKC01000007">
    <property type="protein sequence ID" value="OSQ51009.1"/>
    <property type="molecule type" value="Genomic_DNA"/>
</dbReference>
<protein>
    <submittedName>
        <fullName evidence="2">Uncharacterized protein</fullName>
    </submittedName>
</protein>
<evidence type="ECO:0000313" key="3">
    <source>
        <dbReference type="Proteomes" id="UP000193926"/>
    </source>
</evidence>
<accession>A0A1X4NLC3</accession>
<organism evidence="2 3">
    <name type="scientific">Marivita geojedonensis</name>
    <dbReference type="NCBI Taxonomy" id="1123756"/>
    <lineage>
        <taxon>Bacteria</taxon>
        <taxon>Pseudomonadati</taxon>
        <taxon>Pseudomonadota</taxon>
        <taxon>Alphaproteobacteria</taxon>
        <taxon>Rhodobacterales</taxon>
        <taxon>Roseobacteraceae</taxon>
        <taxon>Marivita</taxon>
    </lineage>
</organism>
<dbReference type="AlphaFoldDB" id="A0A1X4NLC3"/>